<dbReference type="InterPro" id="IPR051928">
    <property type="entry name" value="NorD/CobT"/>
</dbReference>
<dbReference type="InterPro" id="IPR036465">
    <property type="entry name" value="vWFA_dom_sf"/>
</dbReference>
<sequence length="570" mass="61306">MTDASTPGNPDRFRFLATYIAGRSVEVTEAAAGQPVHTDGQFIFVSAGGSIEQQRREMMVQAALLGAGSLDPRLVKGLRARATTARRYLTLEAQRALAQLAQRIPLDAAMLADRRPATATAEESLEVAKSRARVADPPEWFGVIKPSRLMAAPAGPGGQATNKDLKLQFDPIDMPESDDDDEDQDDDGGKSGDSKILKLFESPIFNNQSMSDYMRKMFGGKRSEGEGAAGAEMTVRSTRRVQEIGANARPLPTRIQFTDDGKPGAALGVGGALYPEWDVFNDRYKPDWCRVIDFPLTVAADVSDAGVAHDDVLRRRLARVGLGPKVLRGRANGDDLDIEALIDLFVDLQSGFSGAEHVYLERRKLARNLGVLILIDASGSAVDADTDGLAVHDHQRRAAATLAVTLEELGDRVAVYAFRSQGRHAVHLPAIKTFDQSFGAVGRARLNKLEPASYTRLGAGIRGAGEVLKNEAGTPNRLLLVLSDGFPYDDGYEGRYAEADAHKALEELRTEGVACLCLSIGAATETDVLERVFGSASFASAADLSELSPQMDELFMSALAELAAPKPARV</sequence>
<protein>
    <submittedName>
        <fullName evidence="3">von Willebrand factor, type A</fullName>
    </submittedName>
</protein>
<accession>A0A5Q5CJV9</accession>
<proteinExistence type="predicted"/>
<feature type="domain" description="VWFA" evidence="2">
    <location>
        <begin position="370"/>
        <end position="554"/>
    </location>
</feature>
<name>A0A5Q5CJV9_MYCSJ</name>
<dbReference type="PANTHER" id="PTHR41248">
    <property type="entry name" value="NORD PROTEIN"/>
    <property type="match status" value="1"/>
</dbReference>
<dbReference type="Pfam" id="PF00092">
    <property type="entry name" value="VWA"/>
    <property type="match status" value="1"/>
</dbReference>
<evidence type="ECO:0000313" key="3">
    <source>
        <dbReference type="EMBL" id="ABN99515.1"/>
    </source>
</evidence>
<dbReference type="Gene3D" id="3.40.50.410">
    <property type="entry name" value="von Willebrand factor, type A domain"/>
    <property type="match status" value="1"/>
</dbReference>
<dbReference type="KEGG" id="mjl:Mjls_3739"/>
<dbReference type="PROSITE" id="PS50234">
    <property type="entry name" value="VWFA"/>
    <property type="match status" value="1"/>
</dbReference>
<dbReference type="SMART" id="SM00327">
    <property type="entry name" value="VWA"/>
    <property type="match status" value="1"/>
</dbReference>
<dbReference type="InterPro" id="IPR002035">
    <property type="entry name" value="VWF_A"/>
</dbReference>
<dbReference type="EMBL" id="CP000580">
    <property type="protein sequence ID" value="ABN99515.1"/>
    <property type="molecule type" value="Genomic_DNA"/>
</dbReference>
<feature type="compositionally biased region" description="Acidic residues" evidence="1">
    <location>
        <begin position="173"/>
        <end position="186"/>
    </location>
</feature>
<dbReference type="AlphaFoldDB" id="A0A5Q5CJV9"/>
<evidence type="ECO:0000256" key="1">
    <source>
        <dbReference type="SAM" id="MobiDB-lite"/>
    </source>
</evidence>
<feature type="region of interest" description="Disordered" evidence="1">
    <location>
        <begin position="170"/>
        <end position="194"/>
    </location>
</feature>
<gene>
    <name evidence="3" type="ordered locus">Mjls_3739</name>
</gene>
<organism evidence="3">
    <name type="scientific">Mycobacterium sp. (strain JLS)</name>
    <dbReference type="NCBI Taxonomy" id="164757"/>
    <lineage>
        <taxon>Bacteria</taxon>
        <taxon>Bacillati</taxon>
        <taxon>Actinomycetota</taxon>
        <taxon>Actinomycetes</taxon>
        <taxon>Mycobacteriales</taxon>
        <taxon>Mycobacteriaceae</taxon>
        <taxon>Mycobacterium</taxon>
    </lineage>
</organism>
<dbReference type="SUPFAM" id="SSF53300">
    <property type="entry name" value="vWA-like"/>
    <property type="match status" value="1"/>
</dbReference>
<evidence type="ECO:0000259" key="2">
    <source>
        <dbReference type="PROSITE" id="PS50234"/>
    </source>
</evidence>
<dbReference type="PANTHER" id="PTHR41248:SF1">
    <property type="entry name" value="NORD PROTEIN"/>
    <property type="match status" value="1"/>
</dbReference>
<reference evidence="3" key="1">
    <citation type="submission" date="2007-02" db="EMBL/GenBank/DDBJ databases">
        <title>Complete sequence of Mycobacterium sp. JLS.</title>
        <authorList>
            <consortium name="US DOE Joint Genome Institute"/>
            <person name="Copeland A."/>
            <person name="Lucas S."/>
            <person name="Lapidus A."/>
            <person name="Barry K."/>
            <person name="Detter J.C."/>
            <person name="Glavina del Rio T."/>
            <person name="Hammon N."/>
            <person name="Israni S."/>
            <person name="Dalin E."/>
            <person name="Tice H."/>
            <person name="Pitluck S."/>
            <person name="Chain P."/>
            <person name="Malfatti S."/>
            <person name="Shin M."/>
            <person name="Vergez L."/>
            <person name="Schmutz J."/>
            <person name="Larimer F."/>
            <person name="Land M."/>
            <person name="Hauser L."/>
            <person name="Kyrpides N."/>
            <person name="Mikhailova N."/>
            <person name="Miller C.D."/>
            <person name="Anderson A.J."/>
            <person name="Sims R.C."/>
            <person name="Richardson P."/>
        </authorList>
    </citation>
    <scope>NUCLEOTIDE SEQUENCE [LARGE SCALE GENOMIC DNA]</scope>
    <source>
        <strain evidence="3">JLS</strain>
    </source>
</reference>